<feature type="transmembrane region" description="Helical" evidence="1">
    <location>
        <begin position="137"/>
        <end position="157"/>
    </location>
</feature>
<proteinExistence type="predicted"/>
<keyword evidence="1" id="KW-1133">Transmembrane helix</keyword>
<evidence type="ECO:0000313" key="2">
    <source>
        <dbReference type="EMBL" id="KKN84277.1"/>
    </source>
</evidence>
<feature type="transmembrane region" description="Helical" evidence="1">
    <location>
        <begin position="62"/>
        <end position="81"/>
    </location>
</feature>
<reference evidence="2" key="1">
    <citation type="journal article" date="2015" name="Nature">
        <title>Complex archaea that bridge the gap between prokaryotes and eukaryotes.</title>
        <authorList>
            <person name="Spang A."/>
            <person name="Saw J.H."/>
            <person name="Jorgensen S.L."/>
            <person name="Zaremba-Niedzwiedzka K."/>
            <person name="Martijn J."/>
            <person name="Lind A.E."/>
            <person name="van Eijk R."/>
            <person name="Schleper C."/>
            <person name="Guy L."/>
            <person name="Ettema T.J."/>
        </authorList>
    </citation>
    <scope>NUCLEOTIDE SEQUENCE</scope>
</reference>
<evidence type="ECO:0008006" key="3">
    <source>
        <dbReference type="Google" id="ProtNLM"/>
    </source>
</evidence>
<comment type="caution">
    <text evidence="2">The sequence shown here is derived from an EMBL/GenBank/DDBJ whole genome shotgun (WGS) entry which is preliminary data.</text>
</comment>
<feature type="transmembrane region" description="Helical" evidence="1">
    <location>
        <begin position="207"/>
        <end position="225"/>
    </location>
</feature>
<keyword evidence="1" id="KW-0472">Membrane</keyword>
<gene>
    <name evidence="2" type="ORF">LCGC14_0290910</name>
</gene>
<sequence>MIEQKEDKKYYLTKLGIYAFNSLKDNIETIKAPNREFTSLIFEKFMVLTSKRFILFDKKDRIYTLIISVGIIILGTVLSFFNGFTSLLLFFVDINLENFQLIYQIIFNLSFVLNFFAFFIIVETISRILYKKKDSSTLNFLISFALIQFPMILYLIIHSFFEVIGLNSVNAVNFIDKALMIIFQVWSLWILSYSLSVKKGLKIENSLIISLLLHYSGFTIILLTLV</sequence>
<protein>
    <recommendedName>
        <fullName evidence="3">Yip1 domain-containing protein</fullName>
    </recommendedName>
</protein>
<organism evidence="2">
    <name type="scientific">marine sediment metagenome</name>
    <dbReference type="NCBI Taxonomy" id="412755"/>
    <lineage>
        <taxon>unclassified sequences</taxon>
        <taxon>metagenomes</taxon>
        <taxon>ecological metagenomes</taxon>
    </lineage>
</organism>
<dbReference type="AlphaFoldDB" id="A0A0F9UAE6"/>
<accession>A0A0F9UAE6</accession>
<keyword evidence="1" id="KW-0812">Transmembrane</keyword>
<dbReference type="EMBL" id="LAZR01000173">
    <property type="protein sequence ID" value="KKN84277.1"/>
    <property type="molecule type" value="Genomic_DNA"/>
</dbReference>
<feature type="transmembrane region" description="Helical" evidence="1">
    <location>
        <begin position="101"/>
        <end position="125"/>
    </location>
</feature>
<feature type="transmembrane region" description="Helical" evidence="1">
    <location>
        <begin position="177"/>
        <end position="195"/>
    </location>
</feature>
<evidence type="ECO:0000256" key="1">
    <source>
        <dbReference type="SAM" id="Phobius"/>
    </source>
</evidence>
<name>A0A0F9UAE6_9ZZZZ</name>